<comment type="caution">
    <text evidence="2">The sequence shown here is derived from an EMBL/GenBank/DDBJ whole genome shotgun (WGS) entry which is preliminary data.</text>
</comment>
<dbReference type="OrthoDB" id="2016698at2759"/>
<protein>
    <submittedName>
        <fullName evidence="2">Uncharacterized protein</fullName>
    </submittedName>
</protein>
<dbReference type="EMBL" id="JADCNL010000129">
    <property type="protein sequence ID" value="KAG0450197.1"/>
    <property type="molecule type" value="Genomic_DNA"/>
</dbReference>
<feature type="compositionally biased region" description="Polar residues" evidence="1">
    <location>
        <begin position="198"/>
        <end position="218"/>
    </location>
</feature>
<name>A0A835PEH5_VANPL</name>
<evidence type="ECO:0000313" key="2">
    <source>
        <dbReference type="EMBL" id="KAG0450197.1"/>
    </source>
</evidence>
<feature type="region of interest" description="Disordered" evidence="1">
    <location>
        <begin position="106"/>
        <end position="143"/>
    </location>
</feature>
<accession>A0A835PEH5</accession>
<dbReference type="Proteomes" id="UP000636800">
    <property type="component" value="Unassembled WGS sequence"/>
</dbReference>
<dbReference type="AlphaFoldDB" id="A0A835PEH5"/>
<dbReference type="PANTHER" id="PTHR34466">
    <property type="entry name" value="OS11G0129800 PROTEIN"/>
    <property type="match status" value="1"/>
</dbReference>
<feature type="region of interest" description="Disordered" evidence="1">
    <location>
        <begin position="165"/>
        <end position="236"/>
    </location>
</feature>
<evidence type="ECO:0000256" key="1">
    <source>
        <dbReference type="SAM" id="MobiDB-lite"/>
    </source>
</evidence>
<sequence>MATAPFRLNSRRSSIVDGAPEDSGPSNGFRRSRSLSRYSGRFPTPQTEDNEFSTLRGRFVNKVRGSGFPEISLDDLADEFFGARVEEEVEFGSVAERSGRRVVRERLMADTESSRRRGRSVSRRHGGSTLDGGNEASVDRVNARQRRSISAARFRHNKLEFDGTDDRELMSKNHPSSCKNLQKPLLHKHNSEGGSLRRSISQKYFQTHDNCSSHSSSLTDDEEQGARSRGSGNEKTIKEVYSKGKMDRITGDVDGSPLYETMCKEVRNMVEELRTELEKVIGKAEPTSKLSNDCVQSICSSAVNTIAELRRSYSDKLEQAWMIKILKNGNKTC</sequence>
<evidence type="ECO:0000313" key="3">
    <source>
        <dbReference type="Proteomes" id="UP000636800"/>
    </source>
</evidence>
<organism evidence="2 3">
    <name type="scientific">Vanilla planifolia</name>
    <name type="common">Vanilla</name>
    <dbReference type="NCBI Taxonomy" id="51239"/>
    <lineage>
        <taxon>Eukaryota</taxon>
        <taxon>Viridiplantae</taxon>
        <taxon>Streptophyta</taxon>
        <taxon>Embryophyta</taxon>
        <taxon>Tracheophyta</taxon>
        <taxon>Spermatophyta</taxon>
        <taxon>Magnoliopsida</taxon>
        <taxon>Liliopsida</taxon>
        <taxon>Asparagales</taxon>
        <taxon>Orchidaceae</taxon>
        <taxon>Vanilloideae</taxon>
        <taxon>Vanilleae</taxon>
        <taxon>Vanilla</taxon>
    </lineage>
</organism>
<keyword evidence="3" id="KW-1185">Reference proteome</keyword>
<gene>
    <name evidence="2" type="ORF">HPP92_027039</name>
</gene>
<proteinExistence type="predicted"/>
<feature type="compositionally biased region" description="Basic and acidic residues" evidence="1">
    <location>
        <begin position="106"/>
        <end position="115"/>
    </location>
</feature>
<feature type="compositionally biased region" description="Basic residues" evidence="1">
    <location>
        <begin position="116"/>
        <end position="126"/>
    </location>
</feature>
<dbReference type="PANTHER" id="PTHR34466:SF1">
    <property type="entry name" value="OS06G0609800 PROTEIN"/>
    <property type="match status" value="1"/>
</dbReference>
<feature type="region of interest" description="Disordered" evidence="1">
    <location>
        <begin position="1"/>
        <end position="50"/>
    </location>
</feature>
<reference evidence="2 3" key="1">
    <citation type="journal article" date="2020" name="Nat. Food">
        <title>A phased Vanilla planifolia genome enables genetic improvement of flavour and production.</title>
        <authorList>
            <person name="Hasing T."/>
            <person name="Tang H."/>
            <person name="Brym M."/>
            <person name="Khazi F."/>
            <person name="Huang T."/>
            <person name="Chambers A.H."/>
        </authorList>
    </citation>
    <scope>NUCLEOTIDE SEQUENCE [LARGE SCALE GENOMIC DNA]</scope>
    <source>
        <tissue evidence="2">Leaf</tissue>
    </source>
</reference>